<protein>
    <submittedName>
        <fullName evidence="1">Uncharacterized protein</fullName>
    </submittedName>
</protein>
<reference evidence="1 2" key="1">
    <citation type="journal article" date="2018" name="BMC Genomics">
        <title>Comparative genome analyses reveal sequence features reflecting distinct modes of host-adaptation between dicot and monocot powdery mildew.</title>
        <authorList>
            <person name="Wu Y."/>
            <person name="Ma X."/>
            <person name="Pan Z."/>
            <person name="Kale S.D."/>
            <person name="Song Y."/>
            <person name="King H."/>
            <person name="Zhang Q."/>
            <person name="Presley C."/>
            <person name="Deng X."/>
            <person name="Wei C.I."/>
            <person name="Xiao S."/>
        </authorList>
    </citation>
    <scope>NUCLEOTIDE SEQUENCE [LARGE SCALE GENOMIC DNA]</scope>
    <source>
        <strain evidence="1">UCSC1</strain>
    </source>
</reference>
<dbReference type="Proteomes" id="UP000285405">
    <property type="component" value="Unassembled WGS sequence"/>
</dbReference>
<organism evidence="1 2">
    <name type="scientific">Golovinomyces cichoracearum</name>
    <dbReference type="NCBI Taxonomy" id="62708"/>
    <lineage>
        <taxon>Eukaryota</taxon>
        <taxon>Fungi</taxon>
        <taxon>Dikarya</taxon>
        <taxon>Ascomycota</taxon>
        <taxon>Pezizomycotina</taxon>
        <taxon>Leotiomycetes</taxon>
        <taxon>Erysiphales</taxon>
        <taxon>Erysiphaceae</taxon>
        <taxon>Golovinomyces</taxon>
    </lineage>
</organism>
<evidence type="ECO:0000313" key="1">
    <source>
        <dbReference type="EMBL" id="RKF72429.1"/>
    </source>
</evidence>
<dbReference type="AlphaFoldDB" id="A0A420ID19"/>
<proteinExistence type="predicted"/>
<comment type="caution">
    <text evidence="1">The sequence shown here is derived from an EMBL/GenBank/DDBJ whole genome shotgun (WGS) entry which is preliminary data.</text>
</comment>
<name>A0A420ID19_9PEZI</name>
<accession>A0A420ID19</accession>
<dbReference type="EMBL" id="MCBR01009443">
    <property type="protein sequence ID" value="RKF72429.1"/>
    <property type="molecule type" value="Genomic_DNA"/>
</dbReference>
<sequence length="33" mass="4173">MNQRNKTKYQLFFLQKLIQPLIFTNRKLKMFQI</sequence>
<evidence type="ECO:0000313" key="2">
    <source>
        <dbReference type="Proteomes" id="UP000285405"/>
    </source>
</evidence>
<gene>
    <name evidence="1" type="ORF">GcC1_094040</name>
</gene>